<accession>G4TB90</accession>
<evidence type="ECO:0000256" key="4">
    <source>
        <dbReference type="ARBA" id="ARBA00022989"/>
    </source>
</evidence>
<dbReference type="InterPro" id="IPR045095">
    <property type="entry name" value="ACDP"/>
</dbReference>
<dbReference type="InParanoid" id="G4TB90"/>
<evidence type="ECO:0000256" key="9">
    <source>
        <dbReference type="SAM" id="Phobius"/>
    </source>
</evidence>
<reference evidence="12 13" key="1">
    <citation type="journal article" date="2011" name="PLoS Pathog.">
        <title>Endophytic Life Strategies Decoded by Genome and Transcriptome Analyses of the Mutualistic Root Symbiont Piriformospora indica.</title>
        <authorList>
            <person name="Zuccaro A."/>
            <person name="Lahrmann U."/>
            <person name="Guldener U."/>
            <person name="Langen G."/>
            <person name="Pfiffi S."/>
            <person name="Biedenkopf D."/>
            <person name="Wong P."/>
            <person name="Samans B."/>
            <person name="Grimm C."/>
            <person name="Basiewicz M."/>
            <person name="Murat C."/>
            <person name="Martin F."/>
            <person name="Kogel K.H."/>
        </authorList>
    </citation>
    <scope>NUCLEOTIDE SEQUENCE [LARGE SCALE GENOMIC DNA]</scope>
    <source>
        <strain evidence="12 13">DSM 11827</strain>
    </source>
</reference>
<evidence type="ECO:0000256" key="6">
    <source>
        <dbReference type="PROSITE-ProRule" id="PRU00703"/>
    </source>
</evidence>
<dbReference type="OrthoDB" id="5353557at2759"/>
<protein>
    <submittedName>
        <fullName evidence="12">Related to MAM3-Protein required for normal mitochondrial morphology</fullName>
    </submittedName>
</protein>
<dbReference type="InterPro" id="IPR000644">
    <property type="entry name" value="CBS_dom"/>
</dbReference>
<dbReference type="Proteomes" id="UP000007148">
    <property type="component" value="Unassembled WGS sequence"/>
</dbReference>
<feature type="region of interest" description="Disordered" evidence="8">
    <location>
        <begin position="448"/>
        <end position="467"/>
    </location>
</feature>
<dbReference type="PANTHER" id="PTHR12064:SF97">
    <property type="entry name" value="METAL TRANSPORTER CNNM-5"/>
    <property type="match status" value="1"/>
</dbReference>
<keyword evidence="6" id="KW-0129">CBS domain</keyword>
<evidence type="ECO:0000259" key="11">
    <source>
        <dbReference type="PROSITE" id="PS51846"/>
    </source>
</evidence>
<feature type="transmembrane region" description="Helical" evidence="9">
    <location>
        <begin position="120"/>
        <end position="139"/>
    </location>
</feature>
<gene>
    <name evidence="12" type="ORF">PIIN_02448</name>
</gene>
<dbReference type="STRING" id="1109443.G4TB90"/>
<dbReference type="InterPro" id="IPR046342">
    <property type="entry name" value="CBS_dom_sf"/>
</dbReference>
<dbReference type="PROSITE" id="PS51371">
    <property type="entry name" value="CBS"/>
    <property type="match status" value="1"/>
</dbReference>
<feature type="transmembrane region" description="Helical" evidence="9">
    <location>
        <begin position="145"/>
        <end position="163"/>
    </location>
</feature>
<evidence type="ECO:0000259" key="10">
    <source>
        <dbReference type="PROSITE" id="PS51371"/>
    </source>
</evidence>
<evidence type="ECO:0000256" key="2">
    <source>
        <dbReference type="ARBA" id="ARBA00022692"/>
    </source>
</evidence>
<dbReference type="SUPFAM" id="SSF54631">
    <property type="entry name" value="CBS-domain pair"/>
    <property type="match status" value="1"/>
</dbReference>
<dbReference type="GO" id="GO:0010960">
    <property type="term" value="P:magnesium ion homeostasis"/>
    <property type="evidence" value="ECO:0007669"/>
    <property type="project" value="InterPro"/>
</dbReference>
<dbReference type="Pfam" id="PF00571">
    <property type="entry name" value="CBS"/>
    <property type="match status" value="1"/>
</dbReference>
<dbReference type="PANTHER" id="PTHR12064">
    <property type="entry name" value="METAL TRANSPORTER CNNM"/>
    <property type="match status" value="1"/>
</dbReference>
<dbReference type="eggNOG" id="KOG2118">
    <property type="taxonomic scope" value="Eukaryota"/>
</dbReference>
<dbReference type="PROSITE" id="PS51846">
    <property type="entry name" value="CNNM"/>
    <property type="match status" value="1"/>
</dbReference>
<dbReference type="OMA" id="EEHTYKK"/>
<feature type="transmembrane region" description="Helical" evidence="9">
    <location>
        <begin position="44"/>
        <end position="69"/>
    </location>
</feature>
<feature type="compositionally biased region" description="Polar residues" evidence="8">
    <location>
        <begin position="450"/>
        <end position="467"/>
    </location>
</feature>
<feature type="domain" description="CNNM transmembrane" evidence="11">
    <location>
        <begin position="40"/>
        <end position="236"/>
    </location>
</feature>
<keyword evidence="13" id="KW-1185">Reference proteome</keyword>
<dbReference type="GO" id="GO:0030026">
    <property type="term" value="P:intracellular manganese ion homeostasis"/>
    <property type="evidence" value="ECO:0007669"/>
    <property type="project" value="TreeGrafter"/>
</dbReference>
<keyword evidence="3" id="KW-0677">Repeat</keyword>
<evidence type="ECO:0000256" key="3">
    <source>
        <dbReference type="ARBA" id="ARBA00022737"/>
    </source>
</evidence>
<dbReference type="GO" id="GO:0005737">
    <property type="term" value="C:cytoplasm"/>
    <property type="evidence" value="ECO:0007669"/>
    <property type="project" value="TreeGrafter"/>
</dbReference>
<evidence type="ECO:0000256" key="5">
    <source>
        <dbReference type="ARBA" id="ARBA00023136"/>
    </source>
</evidence>
<comment type="subcellular location">
    <subcellularLocation>
        <location evidence="1">Membrane</location>
        <topology evidence="1">Multi-pass membrane protein</topology>
    </subcellularLocation>
</comment>
<dbReference type="HOGENOM" id="CLU_011310_0_3_1"/>
<organism evidence="12 13">
    <name type="scientific">Serendipita indica (strain DSM 11827)</name>
    <name type="common">Root endophyte fungus</name>
    <name type="synonym">Piriformospora indica</name>
    <dbReference type="NCBI Taxonomy" id="1109443"/>
    <lineage>
        <taxon>Eukaryota</taxon>
        <taxon>Fungi</taxon>
        <taxon>Dikarya</taxon>
        <taxon>Basidiomycota</taxon>
        <taxon>Agaricomycotina</taxon>
        <taxon>Agaricomycetes</taxon>
        <taxon>Sebacinales</taxon>
        <taxon>Serendipitaceae</taxon>
        <taxon>Serendipita</taxon>
    </lineage>
</organism>
<dbReference type="InterPro" id="IPR002550">
    <property type="entry name" value="CNNM"/>
</dbReference>
<dbReference type="GO" id="GO:0016020">
    <property type="term" value="C:membrane"/>
    <property type="evidence" value="ECO:0007669"/>
    <property type="project" value="UniProtKB-SubCell"/>
</dbReference>
<evidence type="ECO:0000256" key="1">
    <source>
        <dbReference type="ARBA" id="ARBA00004141"/>
    </source>
</evidence>
<evidence type="ECO:0000313" key="13">
    <source>
        <dbReference type="Proteomes" id="UP000007148"/>
    </source>
</evidence>
<keyword evidence="2 7" id="KW-0812">Transmembrane</keyword>
<name>G4TB90_SERID</name>
<proteinExistence type="predicted"/>
<feature type="domain" description="CBS" evidence="10">
    <location>
        <begin position="255"/>
        <end position="316"/>
    </location>
</feature>
<feature type="transmembrane region" description="Helical" evidence="9">
    <location>
        <begin position="175"/>
        <end position="195"/>
    </location>
</feature>
<dbReference type="FunFam" id="3.10.580.10:FF:000006">
    <property type="entry name" value="DUF21 and CBS domain protein"/>
    <property type="match status" value="1"/>
</dbReference>
<sequence length="467" mass="50860">MRKLSLFYLLKPALMVYASPFLFYAATAPEPGEDPDVEVGSPDFWFHIIVSAGLVILGGVFAGLTLGLMGLDELHLRVLATASDDTKEKKNAQKGEFLSFPYNFHLNESTSLKVDAKRSALGVLLLGNVVINESLPIFLDSAIGGGIAAILISTTMIVIFGIIPQAVCAKHGLSIGAHCAPFVLLLMYLFAPIAWPIAKLLDWVLGAHDEHTYKKAELKSFLQFHRSGEEPLRDDEISILNGVLSLNEKTAAEIMTPWKDVVTVSADTVVDRKVFDTLLSSGYSRFPVTAAGKPTTVIGLLLIKKLLRYDPATNKSVGELPLSILPEAKPSINCFQALDYFQTGRSHLLLLTNNPGKAIDQYPMGVITLEDVIEEIIGEEIVDETDRYESNMSKRVADRHSNAAIMKGIFERAWRRGSMGTVKTTETRKDAFSGHINLSTSPAAMETQPLIPNQSKGGANQGNYGAA</sequence>
<comment type="caution">
    <text evidence="12">The sequence shown here is derived from an EMBL/GenBank/DDBJ whole genome shotgun (WGS) entry which is preliminary data.</text>
</comment>
<dbReference type="EMBL" id="CAFZ01000036">
    <property type="protein sequence ID" value="CCA68583.1"/>
    <property type="molecule type" value="Genomic_DNA"/>
</dbReference>
<keyword evidence="4 7" id="KW-1133">Transmembrane helix</keyword>
<evidence type="ECO:0000256" key="8">
    <source>
        <dbReference type="SAM" id="MobiDB-lite"/>
    </source>
</evidence>
<dbReference type="AlphaFoldDB" id="G4TB90"/>
<dbReference type="Gene3D" id="3.10.580.10">
    <property type="entry name" value="CBS-domain"/>
    <property type="match status" value="1"/>
</dbReference>
<evidence type="ECO:0000256" key="7">
    <source>
        <dbReference type="PROSITE-ProRule" id="PRU01193"/>
    </source>
</evidence>
<keyword evidence="5 7" id="KW-0472">Membrane</keyword>
<dbReference type="Pfam" id="PF01595">
    <property type="entry name" value="CNNM"/>
    <property type="match status" value="1"/>
</dbReference>
<evidence type="ECO:0000313" key="12">
    <source>
        <dbReference type="EMBL" id="CCA68583.1"/>
    </source>
</evidence>